<dbReference type="Proteomes" id="UP000827092">
    <property type="component" value="Unassembled WGS sequence"/>
</dbReference>
<feature type="region of interest" description="Disordered" evidence="1">
    <location>
        <begin position="1"/>
        <end position="24"/>
    </location>
</feature>
<gene>
    <name evidence="2" type="ORF">JTE90_024466</name>
</gene>
<reference evidence="2 3" key="1">
    <citation type="journal article" date="2022" name="Nat. Ecol. Evol.">
        <title>A masculinizing supergene underlies an exaggerated male reproductive morph in a spider.</title>
        <authorList>
            <person name="Hendrickx F."/>
            <person name="De Corte Z."/>
            <person name="Sonet G."/>
            <person name="Van Belleghem S.M."/>
            <person name="Kostlbacher S."/>
            <person name="Vangestel C."/>
        </authorList>
    </citation>
    <scope>NUCLEOTIDE SEQUENCE [LARGE SCALE GENOMIC DNA]</scope>
    <source>
        <strain evidence="2">W744_W776</strain>
    </source>
</reference>
<dbReference type="AlphaFoldDB" id="A0AAV6UIF0"/>
<organism evidence="2 3">
    <name type="scientific">Oedothorax gibbosus</name>
    <dbReference type="NCBI Taxonomy" id="931172"/>
    <lineage>
        <taxon>Eukaryota</taxon>
        <taxon>Metazoa</taxon>
        <taxon>Ecdysozoa</taxon>
        <taxon>Arthropoda</taxon>
        <taxon>Chelicerata</taxon>
        <taxon>Arachnida</taxon>
        <taxon>Araneae</taxon>
        <taxon>Araneomorphae</taxon>
        <taxon>Entelegynae</taxon>
        <taxon>Araneoidea</taxon>
        <taxon>Linyphiidae</taxon>
        <taxon>Erigoninae</taxon>
        <taxon>Oedothorax</taxon>
    </lineage>
</organism>
<sequence>MPFMKPTTLGNLYSAKPSANPSGKRKMATVLELAKPNMAVAKTNLISKPSSLTTGEKPLHKGHRFSLKNVTRHCKSQIIITDSFATGRTSELINSAIIAVIINNHAE</sequence>
<accession>A0AAV6UIF0</accession>
<evidence type="ECO:0000313" key="3">
    <source>
        <dbReference type="Proteomes" id="UP000827092"/>
    </source>
</evidence>
<protein>
    <submittedName>
        <fullName evidence="2">Uncharacterized protein</fullName>
    </submittedName>
</protein>
<keyword evidence="3" id="KW-1185">Reference proteome</keyword>
<evidence type="ECO:0000313" key="2">
    <source>
        <dbReference type="EMBL" id="KAG8184009.1"/>
    </source>
</evidence>
<dbReference type="EMBL" id="JAFNEN010000391">
    <property type="protein sequence ID" value="KAG8184009.1"/>
    <property type="molecule type" value="Genomic_DNA"/>
</dbReference>
<comment type="caution">
    <text evidence="2">The sequence shown here is derived from an EMBL/GenBank/DDBJ whole genome shotgun (WGS) entry which is preliminary data.</text>
</comment>
<evidence type="ECO:0000256" key="1">
    <source>
        <dbReference type="SAM" id="MobiDB-lite"/>
    </source>
</evidence>
<proteinExistence type="predicted"/>
<name>A0AAV6UIF0_9ARAC</name>